<name>A0ABT3HRV5_9FLAO</name>
<comment type="caution">
    <text evidence="1">The sequence shown here is derived from an EMBL/GenBank/DDBJ whole genome shotgun (WGS) entry which is preliminary data.</text>
</comment>
<gene>
    <name evidence="1" type="ORF">OH806_14700</name>
</gene>
<organism evidence="1 2">
    <name type="scientific">Chryseobacterium oryctis</name>
    <dbReference type="NCBI Taxonomy" id="2952618"/>
    <lineage>
        <taxon>Bacteria</taxon>
        <taxon>Pseudomonadati</taxon>
        <taxon>Bacteroidota</taxon>
        <taxon>Flavobacteriia</taxon>
        <taxon>Flavobacteriales</taxon>
        <taxon>Weeksellaceae</taxon>
        <taxon>Chryseobacterium group</taxon>
        <taxon>Chryseobacterium</taxon>
    </lineage>
</organism>
<accession>A0ABT3HRV5</accession>
<reference evidence="1" key="1">
    <citation type="submission" date="2022-10" db="EMBL/GenBank/DDBJ databases">
        <title>Chryseobacterium babae sp. nov. isolated from the gut of the beetle Oryctes rhinoceros, and Chryseobacterium kimseyorum sp. nov., isolated from a stick insect rearing cage.</title>
        <authorList>
            <person name="Shelomi M."/>
            <person name="Han C.-J."/>
            <person name="Chen W.-M."/>
            <person name="Chen H.-K."/>
            <person name="Liaw S.-J."/>
            <person name="Muhle E."/>
            <person name="Clermont D."/>
        </authorList>
    </citation>
    <scope>NUCLEOTIDE SEQUENCE</scope>
    <source>
        <strain evidence="1">WLa1L2M3</strain>
    </source>
</reference>
<sequence length="186" mass="21589">MKLKLLILIVISFVLFSCGNKENKTNLKEDVSSEKLLTNNTKLEELKIEASRLRAGGSIKTVELIDEKATIKYVSNFKEYKELNPQSSLTESELKAYWESGDAIKKTLIDGSVRIMRKLPFVNEVNTILPYDKKVYEISIRKSELEKFIGKDFKSILENWDKSFSEPYVYSKKGRQEFFEKFGHIK</sequence>
<dbReference type="Proteomes" id="UP001163719">
    <property type="component" value="Unassembled WGS sequence"/>
</dbReference>
<keyword evidence="2" id="KW-1185">Reference proteome</keyword>
<proteinExistence type="predicted"/>
<evidence type="ECO:0000313" key="2">
    <source>
        <dbReference type="Proteomes" id="UP001163719"/>
    </source>
</evidence>
<evidence type="ECO:0000313" key="1">
    <source>
        <dbReference type="EMBL" id="MCW3162518.1"/>
    </source>
</evidence>
<protein>
    <submittedName>
        <fullName evidence="1">Uncharacterized protein</fullName>
    </submittedName>
</protein>
<dbReference type="EMBL" id="JAPDHV010000008">
    <property type="protein sequence ID" value="MCW3162518.1"/>
    <property type="molecule type" value="Genomic_DNA"/>
</dbReference>
<dbReference type="RefSeq" id="WP_264744434.1">
    <property type="nucleotide sequence ID" value="NZ_JAPDHV010000008.1"/>
</dbReference>
<dbReference type="PROSITE" id="PS51257">
    <property type="entry name" value="PROKAR_LIPOPROTEIN"/>
    <property type="match status" value="1"/>
</dbReference>